<proteinExistence type="inferred from homology"/>
<evidence type="ECO:0000256" key="7">
    <source>
        <dbReference type="RuleBase" id="RU004466"/>
    </source>
</evidence>
<dbReference type="PROSITE" id="PS00444">
    <property type="entry name" value="POLYPRENYL_SYNTHASE_2"/>
    <property type="match status" value="1"/>
</dbReference>
<comment type="similarity">
    <text evidence="2 7">Belongs to the FPP/GGPP synthase family.</text>
</comment>
<dbReference type="InterPro" id="IPR033749">
    <property type="entry name" value="Polyprenyl_synt_CS"/>
</dbReference>
<gene>
    <name evidence="8" type="ORF">ACFOW6_05985</name>
</gene>
<dbReference type="InterPro" id="IPR053378">
    <property type="entry name" value="Prenyl_diphosphate_synthase"/>
</dbReference>
<dbReference type="InterPro" id="IPR008949">
    <property type="entry name" value="Isoprenoid_synthase_dom_sf"/>
</dbReference>
<keyword evidence="9" id="KW-1185">Reference proteome</keyword>
<dbReference type="GO" id="GO:0016740">
    <property type="term" value="F:transferase activity"/>
    <property type="evidence" value="ECO:0007669"/>
    <property type="project" value="UniProtKB-KW"/>
</dbReference>
<sequence length="294" mass="31293">MQDRLAHTAARVEAELDRLLPCPEDERYRLGEAMRYAVLGGGKRLRPFLLLESAGLFDVPEDRAMRVAAALEMVHGYSLVHDDLPAMDDSELRRGRATVHRAFDDATAVLAGDALLTEAFGVLADPATHPDAEVRIKLVKGLSEAAGLHGMAGGQALDLAAESQAGDLMLKDIIALQGRKTGALIVYACTAGAELGQAGDEAYRALAAFGDRLGLAFQIADDLLDHSGSEAETGKPVGRDADRGKATFVDLLGPAGAEEKASDLLAEAREYLDLFGPKADFLRAVTVFVLERKA</sequence>
<reference evidence="9" key="1">
    <citation type="journal article" date="2019" name="Int. J. Syst. Evol. Microbiol.">
        <title>The Global Catalogue of Microorganisms (GCM) 10K type strain sequencing project: providing services to taxonomists for standard genome sequencing and annotation.</title>
        <authorList>
            <consortium name="The Broad Institute Genomics Platform"/>
            <consortium name="The Broad Institute Genome Sequencing Center for Infectious Disease"/>
            <person name="Wu L."/>
            <person name="Ma J."/>
        </authorList>
    </citation>
    <scope>NUCLEOTIDE SEQUENCE [LARGE SCALE GENOMIC DNA]</scope>
    <source>
        <strain evidence="9">CECT 8472</strain>
    </source>
</reference>
<evidence type="ECO:0000313" key="9">
    <source>
        <dbReference type="Proteomes" id="UP001595799"/>
    </source>
</evidence>
<name>A0ABV8UJN4_9PROT</name>
<protein>
    <submittedName>
        <fullName evidence="8">Polyprenyl synthetase family protein</fullName>
        <ecNumber evidence="8">2.5.1.-</ecNumber>
    </submittedName>
</protein>
<evidence type="ECO:0000256" key="1">
    <source>
        <dbReference type="ARBA" id="ARBA00001946"/>
    </source>
</evidence>
<dbReference type="Pfam" id="PF00348">
    <property type="entry name" value="polyprenyl_synt"/>
    <property type="match status" value="1"/>
</dbReference>
<dbReference type="Gene3D" id="1.10.600.10">
    <property type="entry name" value="Farnesyl Diphosphate Synthase"/>
    <property type="match status" value="1"/>
</dbReference>
<dbReference type="SFLD" id="SFLDS00005">
    <property type="entry name" value="Isoprenoid_Synthase_Type_I"/>
    <property type="match status" value="1"/>
</dbReference>
<evidence type="ECO:0000313" key="8">
    <source>
        <dbReference type="EMBL" id="MFC4351090.1"/>
    </source>
</evidence>
<dbReference type="PANTHER" id="PTHR43281">
    <property type="entry name" value="FARNESYL DIPHOSPHATE SYNTHASE"/>
    <property type="match status" value="1"/>
</dbReference>
<dbReference type="CDD" id="cd00685">
    <property type="entry name" value="Trans_IPPS_HT"/>
    <property type="match status" value="1"/>
</dbReference>
<dbReference type="EMBL" id="JBHSCW010000003">
    <property type="protein sequence ID" value="MFC4351090.1"/>
    <property type="molecule type" value="Genomic_DNA"/>
</dbReference>
<dbReference type="Proteomes" id="UP001595799">
    <property type="component" value="Unassembled WGS sequence"/>
</dbReference>
<keyword evidence="5" id="KW-0460">Magnesium</keyword>
<dbReference type="EC" id="2.5.1.-" evidence="8"/>
<evidence type="ECO:0000256" key="3">
    <source>
        <dbReference type="ARBA" id="ARBA00022679"/>
    </source>
</evidence>
<accession>A0ABV8UJN4</accession>
<dbReference type="PANTHER" id="PTHR43281:SF1">
    <property type="entry name" value="FARNESYL DIPHOSPHATE SYNTHASE"/>
    <property type="match status" value="1"/>
</dbReference>
<comment type="cofactor">
    <cofactor evidence="1">
        <name>Mg(2+)</name>
        <dbReference type="ChEBI" id="CHEBI:18420"/>
    </cofactor>
</comment>
<dbReference type="PROSITE" id="PS00723">
    <property type="entry name" value="POLYPRENYL_SYNTHASE_1"/>
    <property type="match status" value="1"/>
</dbReference>
<dbReference type="InterPro" id="IPR000092">
    <property type="entry name" value="Polyprenyl_synt"/>
</dbReference>
<evidence type="ECO:0000256" key="5">
    <source>
        <dbReference type="ARBA" id="ARBA00022842"/>
    </source>
</evidence>
<evidence type="ECO:0000256" key="4">
    <source>
        <dbReference type="ARBA" id="ARBA00022723"/>
    </source>
</evidence>
<keyword evidence="3 7" id="KW-0808">Transferase</keyword>
<organism evidence="8 9">
    <name type="scientific">Fodinicurvata halophila</name>
    <dbReference type="NCBI Taxonomy" id="1419723"/>
    <lineage>
        <taxon>Bacteria</taxon>
        <taxon>Pseudomonadati</taxon>
        <taxon>Pseudomonadota</taxon>
        <taxon>Alphaproteobacteria</taxon>
        <taxon>Rhodospirillales</taxon>
        <taxon>Rhodovibrionaceae</taxon>
        <taxon>Fodinicurvata</taxon>
    </lineage>
</organism>
<dbReference type="SFLD" id="SFLDG01017">
    <property type="entry name" value="Polyprenyl_Transferase_Like"/>
    <property type="match status" value="1"/>
</dbReference>
<evidence type="ECO:0000256" key="2">
    <source>
        <dbReference type="ARBA" id="ARBA00006706"/>
    </source>
</evidence>
<dbReference type="SUPFAM" id="SSF48576">
    <property type="entry name" value="Terpenoid synthases"/>
    <property type="match status" value="1"/>
</dbReference>
<dbReference type="RefSeq" id="WP_382421430.1">
    <property type="nucleotide sequence ID" value="NZ_JBHSCW010000003.1"/>
</dbReference>
<evidence type="ECO:0000256" key="6">
    <source>
        <dbReference type="ARBA" id="ARBA00023229"/>
    </source>
</evidence>
<dbReference type="NCBIfam" id="NF045485">
    <property type="entry name" value="FPPsyn"/>
    <property type="match status" value="1"/>
</dbReference>
<keyword evidence="6" id="KW-0414">Isoprene biosynthesis</keyword>
<comment type="caution">
    <text evidence="8">The sequence shown here is derived from an EMBL/GenBank/DDBJ whole genome shotgun (WGS) entry which is preliminary data.</text>
</comment>
<keyword evidence="4" id="KW-0479">Metal-binding</keyword>